<comment type="subcellular location">
    <subcellularLocation>
        <location evidence="1">Lysosome membrane</location>
        <topology evidence="1">Multi-pass membrane protein</topology>
    </subcellularLocation>
</comment>
<evidence type="ECO:0000256" key="7">
    <source>
        <dbReference type="ARBA" id="ARBA00023228"/>
    </source>
</evidence>
<comment type="catalytic activity">
    <reaction evidence="16">
        <text>L-lysyl-L-lysine(out) = L-lysyl-L-lysine(in)</text>
        <dbReference type="Rhea" id="RHEA:79403"/>
        <dbReference type="ChEBI" id="CHEBI:229956"/>
    </reaction>
</comment>
<keyword evidence="6 25" id="KW-0472">Membrane</keyword>
<comment type="catalytic activity">
    <reaction evidence="8">
        <text>L-lysyl-L-alanine(out) = L-lysyl-L-alanine(in)</text>
        <dbReference type="Rhea" id="RHEA:79399"/>
        <dbReference type="ChEBI" id="CHEBI:229954"/>
    </reaction>
</comment>
<comment type="catalytic activity">
    <reaction evidence="14">
        <text>L-aspartyl-L-lysine(out) = L-aspartyl-L-lysine(in)</text>
        <dbReference type="Rhea" id="RHEA:79411"/>
        <dbReference type="ChEBI" id="CHEBI:229953"/>
    </reaction>
</comment>
<comment type="catalytic activity">
    <reaction evidence="11">
        <text>L-alpha-aminoacyl-L-histidine(out) = L-alpha-aminoacyl-L-histidine(in)</text>
        <dbReference type="Rhea" id="RHEA:79375"/>
        <dbReference type="ChEBI" id="CHEBI:229967"/>
    </reaction>
</comment>
<comment type="catalytic activity">
    <reaction evidence="20">
        <text>L-lysyl-glycine(out) = L-lysyl-glycine(in)</text>
        <dbReference type="Rhea" id="RHEA:79407"/>
        <dbReference type="ChEBI" id="CHEBI:191202"/>
    </reaction>
</comment>
<dbReference type="EMBL" id="CP016796">
    <property type="protein sequence ID" value="API86627.1"/>
    <property type="molecule type" value="Genomic_DNA"/>
</dbReference>
<reference evidence="27 28" key="1">
    <citation type="journal article" date="2016" name="Appl. Environ. Microbiol.">
        <title>Whole genome relationships among Francisella bacteria of diverse origin define new species and provide specific regions for detection.</title>
        <authorList>
            <person name="Challacombe J.F."/>
            <person name="Petersen J.M."/>
            <person name="Gallegos-Graves V."/>
            <person name="Hodge D."/>
            <person name="Pillai S."/>
            <person name="Kuske C.R."/>
        </authorList>
    </citation>
    <scope>NUCLEOTIDE SEQUENCE [LARGE SCALE GENOMIC DNA]</scope>
    <source>
        <strain evidence="28">TX07-7310</strain>
    </source>
</reference>
<dbReference type="AlphaFoldDB" id="A0A1L4BS18"/>
<feature type="transmembrane region" description="Helical" evidence="25">
    <location>
        <begin position="221"/>
        <end position="239"/>
    </location>
</feature>
<evidence type="ECO:0000256" key="13">
    <source>
        <dbReference type="ARBA" id="ARBA00044893"/>
    </source>
</evidence>
<comment type="catalytic activity">
    <reaction evidence="18">
        <text>L-histidyl-L-alpha-amino acid(out) = L-histidyl-L-alpha-amino acid(in)</text>
        <dbReference type="Rhea" id="RHEA:79379"/>
        <dbReference type="ChEBI" id="CHEBI:229964"/>
    </reaction>
</comment>
<dbReference type="KEGG" id="frx:F7310_04295"/>
<evidence type="ECO:0000256" key="21">
    <source>
        <dbReference type="ARBA" id="ARBA00044985"/>
    </source>
</evidence>
<comment type="catalytic activity">
    <reaction evidence="15">
        <text>L-arginyl-L-alpha-amino acid(out) = L-arginyl-L-alpha-amino acid(in)</text>
        <dbReference type="Rhea" id="RHEA:79371"/>
        <dbReference type="ChEBI" id="CHEBI:84315"/>
    </reaction>
</comment>
<evidence type="ECO:0000256" key="18">
    <source>
        <dbReference type="ARBA" id="ARBA00044912"/>
    </source>
</evidence>
<evidence type="ECO:0000256" key="15">
    <source>
        <dbReference type="ARBA" id="ARBA00044899"/>
    </source>
</evidence>
<feature type="transmembrane region" description="Helical" evidence="25">
    <location>
        <begin position="79"/>
        <end position="97"/>
    </location>
</feature>
<protein>
    <recommendedName>
        <fullName evidence="21">Lysosomal dipeptide transporter MFSD1</fullName>
    </recommendedName>
    <alternativeName>
        <fullName evidence="22">Major facilitator superfamily domain-containing protein 1</fullName>
    </alternativeName>
</protein>
<evidence type="ECO:0000256" key="24">
    <source>
        <dbReference type="ARBA" id="ARBA00046376"/>
    </source>
</evidence>
<dbReference type="Gene3D" id="1.20.1250.20">
    <property type="entry name" value="MFS general substrate transporter like domains"/>
    <property type="match status" value="2"/>
</dbReference>
<dbReference type="PANTHER" id="PTHR23512">
    <property type="entry name" value="MAJOR FACILITATOR SUPERFAMILY DOMAIN-CONTAINING PROTEIN 1"/>
    <property type="match status" value="1"/>
</dbReference>
<accession>A0A1L4BS18</accession>
<evidence type="ECO:0000256" key="11">
    <source>
        <dbReference type="ARBA" id="ARBA00044884"/>
    </source>
</evidence>
<evidence type="ECO:0000313" key="28">
    <source>
        <dbReference type="Proteomes" id="UP000184222"/>
    </source>
</evidence>
<proteinExistence type="inferred from homology"/>
<keyword evidence="3" id="KW-0813">Transport</keyword>
<evidence type="ECO:0000256" key="1">
    <source>
        <dbReference type="ARBA" id="ARBA00004155"/>
    </source>
</evidence>
<dbReference type="OrthoDB" id="5291895at2"/>
<evidence type="ECO:0000256" key="12">
    <source>
        <dbReference type="ARBA" id="ARBA00044891"/>
    </source>
</evidence>
<evidence type="ECO:0000256" key="16">
    <source>
        <dbReference type="ARBA" id="ARBA00044900"/>
    </source>
</evidence>
<dbReference type="PROSITE" id="PS50850">
    <property type="entry name" value="MFS"/>
    <property type="match status" value="1"/>
</dbReference>
<name>A0A1L4BS18_9GAMM</name>
<evidence type="ECO:0000256" key="4">
    <source>
        <dbReference type="ARBA" id="ARBA00022692"/>
    </source>
</evidence>
<feature type="transmembrane region" description="Helical" evidence="25">
    <location>
        <begin position="393"/>
        <end position="413"/>
    </location>
</feature>
<feature type="transmembrane region" description="Helical" evidence="25">
    <location>
        <begin position="318"/>
        <end position="338"/>
    </location>
</feature>
<dbReference type="GO" id="GO:0005765">
    <property type="term" value="C:lysosomal membrane"/>
    <property type="evidence" value="ECO:0007669"/>
    <property type="project" value="UniProtKB-SubCell"/>
</dbReference>
<feature type="transmembrane region" description="Helical" evidence="25">
    <location>
        <begin position="292"/>
        <end position="312"/>
    </location>
</feature>
<feature type="transmembrane region" description="Helical" evidence="25">
    <location>
        <begin position="50"/>
        <end position="72"/>
    </location>
</feature>
<comment type="similarity">
    <text evidence="2">Belongs to the major facilitator superfamily.</text>
</comment>
<dbReference type="STRING" id="573570.F7310_04295"/>
<evidence type="ECO:0000256" key="3">
    <source>
        <dbReference type="ARBA" id="ARBA00022448"/>
    </source>
</evidence>
<dbReference type="SUPFAM" id="SSF103473">
    <property type="entry name" value="MFS general substrate transporter"/>
    <property type="match status" value="1"/>
</dbReference>
<sequence length="429" mass="47533">MKITKYSLVVGWSIWSIAAIFYGLDYFQHTAPSVLIKPIASDMGVGIEDIAYIMSIYFPIYAISQVPAGILLDKYGSKAMLSVSCLIMSLGILLFVYNPSLYTMFIGRVLIAIGSAVAFIGTLKVASDVLPERFFPIAVGLTNTIGVLGGIFGQVLLVYLVELYKWQLALAAIGYFGILWSLVIIVSLKYSSNPNLDSPINSKTKYLNFSESLKLLLNKKLWLLAIYAGLMVGIVVNSFSELYDVLFLEQAYRLPSHIAAHISVMLFVGIAVGGPSHGFIASLFGEKRVWMFICNIITILAFSSIIIFPRLISADFLYYMFFIIGFCVSSMLLAFSVVEEIFPTQIKATALAIVNMVIGLCGAVFQYLISYISVYLNGGPLETNISIKVFDKAFVYLIVPLLFSTIIIFILVLDKFKARQINLDKFDEI</sequence>
<evidence type="ECO:0000256" key="20">
    <source>
        <dbReference type="ARBA" id="ARBA00044924"/>
    </source>
</evidence>
<evidence type="ECO:0000256" key="19">
    <source>
        <dbReference type="ARBA" id="ARBA00044919"/>
    </source>
</evidence>
<evidence type="ECO:0000256" key="5">
    <source>
        <dbReference type="ARBA" id="ARBA00022989"/>
    </source>
</evidence>
<organism evidence="27 28">
    <name type="scientific">Francisella uliginis</name>
    <dbReference type="NCBI Taxonomy" id="573570"/>
    <lineage>
        <taxon>Bacteria</taxon>
        <taxon>Pseudomonadati</taxon>
        <taxon>Pseudomonadota</taxon>
        <taxon>Gammaproteobacteria</taxon>
        <taxon>Thiotrichales</taxon>
        <taxon>Francisellaceae</taxon>
        <taxon>Francisella</taxon>
    </lineage>
</organism>
<keyword evidence="27" id="KW-0762">Sugar transport</keyword>
<comment type="subunit">
    <text evidence="24">Homodimer. Interacts with lysosomal protein GLMP (via lumenal domain); the interaction starts while both proteins are still in the endoplasmic reticulum and is required for stabilization of MFSD1 in lysosomes but has no direct effect on its targeting to lysosomes or transporter activity.</text>
</comment>
<comment type="catalytic activity">
    <reaction evidence="19">
        <text>L-alanyl-L-lysine(out) = L-alanyl-L-lysine(in)</text>
        <dbReference type="Rhea" id="RHEA:79415"/>
        <dbReference type="ChEBI" id="CHEBI:192470"/>
    </reaction>
</comment>
<dbReference type="RefSeq" id="WP_072712049.1">
    <property type="nucleotide sequence ID" value="NZ_CP016796.1"/>
</dbReference>
<comment type="catalytic activity">
    <reaction evidence="9">
        <text>L-histidyl-glycine(out) = L-histidyl-glycine(in)</text>
        <dbReference type="Rhea" id="RHEA:79395"/>
        <dbReference type="ChEBI" id="CHEBI:229957"/>
    </reaction>
</comment>
<evidence type="ECO:0000256" key="8">
    <source>
        <dbReference type="ARBA" id="ARBA00044876"/>
    </source>
</evidence>
<feature type="transmembrane region" description="Helical" evidence="25">
    <location>
        <begin position="259"/>
        <end position="280"/>
    </location>
</feature>
<feature type="transmembrane region" description="Helical" evidence="25">
    <location>
        <begin position="350"/>
        <end position="373"/>
    </location>
</feature>
<evidence type="ECO:0000256" key="17">
    <source>
        <dbReference type="ARBA" id="ARBA00044903"/>
    </source>
</evidence>
<evidence type="ECO:0000256" key="2">
    <source>
        <dbReference type="ARBA" id="ARBA00008335"/>
    </source>
</evidence>
<dbReference type="Pfam" id="PF07690">
    <property type="entry name" value="MFS_1"/>
    <property type="match status" value="1"/>
</dbReference>
<feature type="transmembrane region" description="Helical" evidence="25">
    <location>
        <begin position="166"/>
        <end position="188"/>
    </location>
</feature>
<gene>
    <name evidence="27" type="ORF">F7310_04295</name>
</gene>
<keyword evidence="28" id="KW-1185">Reference proteome</keyword>
<comment type="function">
    <text evidence="23">Lysosomal dipeptide uniporter that selectively exports lysine, arginine or histidine-containing dipeptides with a net positive charge from the lysosome lumen into the cytosol. Could play a role in a specific type of protein O-glycosylation indirectly regulating macrophages migration and tissue invasion. Also essential for liver homeostasis.</text>
</comment>
<comment type="catalytic activity">
    <reaction evidence="17">
        <text>L-arginyl-glycine(out) = L-arginyl-glycine(in)</text>
        <dbReference type="Rhea" id="RHEA:79391"/>
        <dbReference type="ChEBI" id="CHEBI:229955"/>
    </reaction>
</comment>
<evidence type="ECO:0000256" key="23">
    <source>
        <dbReference type="ARBA" id="ARBA00045709"/>
    </source>
</evidence>
<comment type="catalytic activity">
    <reaction evidence="12">
        <text>L-lysyl-L-alpha-amino acid(out) = L-lysyl-L-alpha-amino acid(in)</text>
        <dbReference type="Rhea" id="RHEA:79387"/>
        <dbReference type="ChEBI" id="CHEBI:229965"/>
    </reaction>
</comment>
<keyword evidence="7" id="KW-0458">Lysosome</keyword>
<dbReference type="InterPro" id="IPR011701">
    <property type="entry name" value="MFS"/>
</dbReference>
<feature type="transmembrane region" description="Helical" evidence="25">
    <location>
        <begin position="7"/>
        <end position="24"/>
    </location>
</feature>
<feature type="transmembrane region" description="Helical" evidence="25">
    <location>
        <begin position="103"/>
        <end position="123"/>
    </location>
</feature>
<feature type="domain" description="Major facilitator superfamily (MFS) profile" evidence="26">
    <location>
        <begin position="11"/>
        <end position="416"/>
    </location>
</feature>
<evidence type="ECO:0000313" key="27">
    <source>
        <dbReference type="EMBL" id="API86627.1"/>
    </source>
</evidence>
<evidence type="ECO:0000256" key="6">
    <source>
        <dbReference type="ARBA" id="ARBA00023136"/>
    </source>
</evidence>
<dbReference type="InterPro" id="IPR052187">
    <property type="entry name" value="MFSD1"/>
</dbReference>
<dbReference type="GO" id="GO:0022857">
    <property type="term" value="F:transmembrane transporter activity"/>
    <property type="evidence" value="ECO:0007669"/>
    <property type="project" value="InterPro"/>
</dbReference>
<dbReference type="InterPro" id="IPR036259">
    <property type="entry name" value="MFS_trans_sf"/>
</dbReference>
<dbReference type="PANTHER" id="PTHR23512:SF3">
    <property type="entry name" value="MAJOR FACILITATOR SUPERFAMILY DOMAIN-CONTAINING PROTEIN 1"/>
    <property type="match status" value="1"/>
</dbReference>
<evidence type="ECO:0000256" key="14">
    <source>
        <dbReference type="ARBA" id="ARBA00044898"/>
    </source>
</evidence>
<dbReference type="InterPro" id="IPR020846">
    <property type="entry name" value="MFS_dom"/>
</dbReference>
<keyword evidence="5 25" id="KW-1133">Transmembrane helix</keyword>
<evidence type="ECO:0000256" key="10">
    <source>
        <dbReference type="ARBA" id="ARBA00044881"/>
    </source>
</evidence>
<evidence type="ECO:0000259" key="26">
    <source>
        <dbReference type="PROSITE" id="PS50850"/>
    </source>
</evidence>
<evidence type="ECO:0000256" key="9">
    <source>
        <dbReference type="ARBA" id="ARBA00044878"/>
    </source>
</evidence>
<dbReference type="Proteomes" id="UP000184222">
    <property type="component" value="Chromosome"/>
</dbReference>
<comment type="catalytic activity">
    <reaction evidence="10">
        <text>L-alpha-aminoacyl-L-arginine(out) = L-alpha-aminoacyl-L-arginine(in)</text>
        <dbReference type="Rhea" id="RHEA:79367"/>
        <dbReference type="ChEBI" id="CHEBI:229968"/>
    </reaction>
</comment>
<evidence type="ECO:0000256" key="25">
    <source>
        <dbReference type="SAM" id="Phobius"/>
    </source>
</evidence>
<evidence type="ECO:0000256" key="22">
    <source>
        <dbReference type="ARBA" id="ARBA00045018"/>
    </source>
</evidence>
<keyword evidence="4 25" id="KW-0812">Transmembrane</keyword>
<feature type="transmembrane region" description="Helical" evidence="25">
    <location>
        <begin position="135"/>
        <end position="160"/>
    </location>
</feature>
<comment type="catalytic activity">
    <reaction evidence="13">
        <text>L-alpha-aminoacyl-L-lysine(out) = L-alpha-aminoacyl-L-lysine(in)</text>
        <dbReference type="Rhea" id="RHEA:79383"/>
        <dbReference type="ChEBI" id="CHEBI:229966"/>
    </reaction>
</comment>